<dbReference type="GO" id="GO:0005829">
    <property type="term" value="C:cytosol"/>
    <property type="evidence" value="ECO:0007669"/>
    <property type="project" value="GOC"/>
</dbReference>
<protein>
    <submittedName>
        <fullName evidence="8">Uncharacterized protein</fullName>
    </submittedName>
</protein>
<dbReference type="Proteomes" id="UP000054560">
    <property type="component" value="Unassembled WGS sequence"/>
</dbReference>
<keyword evidence="4" id="KW-0653">Protein transport</keyword>
<evidence type="ECO:0000256" key="5">
    <source>
        <dbReference type="ARBA" id="ARBA00022989"/>
    </source>
</evidence>
<keyword evidence="3 7" id="KW-0812">Transmembrane</keyword>
<evidence type="ECO:0000256" key="7">
    <source>
        <dbReference type="SAM" id="Phobius"/>
    </source>
</evidence>
<keyword evidence="6 7" id="KW-0472">Membrane</keyword>
<evidence type="ECO:0000256" key="3">
    <source>
        <dbReference type="ARBA" id="ARBA00022692"/>
    </source>
</evidence>
<organism evidence="8 9">
    <name type="scientific">Sphaeroforma arctica JP610</name>
    <dbReference type="NCBI Taxonomy" id="667725"/>
    <lineage>
        <taxon>Eukaryota</taxon>
        <taxon>Ichthyosporea</taxon>
        <taxon>Ichthyophonida</taxon>
        <taxon>Sphaeroforma</taxon>
    </lineage>
</organism>
<dbReference type="PANTHER" id="PTHR21230">
    <property type="entry name" value="VESICLE TRANSPORT V-SNARE PROTEIN VTI1-RELATED"/>
    <property type="match status" value="1"/>
</dbReference>
<evidence type="ECO:0000313" key="9">
    <source>
        <dbReference type="Proteomes" id="UP000054560"/>
    </source>
</evidence>
<evidence type="ECO:0000256" key="1">
    <source>
        <dbReference type="ARBA" id="ARBA00004211"/>
    </source>
</evidence>
<dbReference type="GO" id="GO:0005789">
    <property type="term" value="C:endoplasmic reticulum membrane"/>
    <property type="evidence" value="ECO:0007669"/>
    <property type="project" value="TreeGrafter"/>
</dbReference>
<name>A0A0L0GC70_9EUKA</name>
<evidence type="ECO:0000256" key="2">
    <source>
        <dbReference type="ARBA" id="ARBA00022448"/>
    </source>
</evidence>
<dbReference type="SUPFAM" id="SSF58038">
    <property type="entry name" value="SNARE fusion complex"/>
    <property type="match status" value="1"/>
</dbReference>
<proteinExistence type="predicted"/>
<evidence type="ECO:0000256" key="4">
    <source>
        <dbReference type="ARBA" id="ARBA00022927"/>
    </source>
</evidence>
<sequence>MARETEDYGGAVLGELHDQRETILRVGDVLDDTSSNLYRSDRTLRGMLRRAWVNHMMYYIIIAVILLIVFIILYLKLS</sequence>
<evidence type="ECO:0000313" key="8">
    <source>
        <dbReference type="EMBL" id="KNC86587.1"/>
    </source>
</evidence>
<dbReference type="GeneID" id="25901772"/>
<dbReference type="RefSeq" id="XP_014160489.1">
    <property type="nucleotide sequence ID" value="XM_014305014.1"/>
</dbReference>
<dbReference type="GO" id="GO:0012507">
    <property type="term" value="C:ER to Golgi transport vesicle membrane"/>
    <property type="evidence" value="ECO:0007669"/>
    <property type="project" value="TreeGrafter"/>
</dbReference>
<comment type="subcellular location">
    <subcellularLocation>
        <location evidence="1">Membrane</location>
        <topology evidence="1">Single-pass type IV membrane protein</topology>
    </subcellularLocation>
</comment>
<dbReference type="GO" id="GO:0016236">
    <property type="term" value="P:macroautophagy"/>
    <property type="evidence" value="ECO:0007669"/>
    <property type="project" value="TreeGrafter"/>
</dbReference>
<dbReference type="OrthoDB" id="430637at2759"/>
<dbReference type="GO" id="GO:0005484">
    <property type="term" value="F:SNAP receptor activity"/>
    <property type="evidence" value="ECO:0007669"/>
    <property type="project" value="TreeGrafter"/>
</dbReference>
<dbReference type="GO" id="GO:0015031">
    <property type="term" value="P:protein transport"/>
    <property type="evidence" value="ECO:0007669"/>
    <property type="project" value="UniProtKB-KW"/>
</dbReference>
<feature type="transmembrane region" description="Helical" evidence="7">
    <location>
        <begin position="56"/>
        <end position="75"/>
    </location>
</feature>
<keyword evidence="5 7" id="KW-1133">Transmembrane helix</keyword>
<dbReference type="GO" id="GO:0006891">
    <property type="term" value="P:intra-Golgi vesicle-mediated transport"/>
    <property type="evidence" value="ECO:0007669"/>
    <property type="project" value="TreeGrafter"/>
</dbReference>
<dbReference type="GO" id="GO:0006896">
    <property type="term" value="P:Golgi to vacuole transport"/>
    <property type="evidence" value="ECO:0007669"/>
    <property type="project" value="TreeGrafter"/>
</dbReference>
<dbReference type="STRING" id="667725.A0A0L0GC70"/>
<dbReference type="EMBL" id="KQ241645">
    <property type="protein sequence ID" value="KNC86587.1"/>
    <property type="molecule type" value="Genomic_DNA"/>
</dbReference>
<keyword evidence="9" id="KW-1185">Reference proteome</keyword>
<dbReference type="Pfam" id="PF12352">
    <property type="entry name" value="V-SNARE_C"/>
    <property type="match status" value="1"/>
</dbReference>
<dbReference type="PANTHER" id="PTHR21230:SF26">
    <property type="entry name" value="VESICLE TRANSPORT THROUGH INTERACTION WITH T-SNARES HOMOLOG 1A"/>
    <property type="match status" value="1"/>
</dbReference>
<dbReference type="GO" id="GO:0042147">
    <property type="term" value="P:retrograde transport, endosome to Golgi"/>
    <property type="evidence" value="ECO:0007669"/>
    <property type="project" value="TreeGrafter"/>
</dbReference>
<dbReference type="AlphaFoldDB" id="A0A0L0GC70"/>
<dbReference type="GO" id="GO:0031201">
    <property type="term" value="C:SNARE complex"/>
    <property type="evidence" value="ECO:0007669"/>
    <property type="project" value="TreeGrafter"/>
</dbReference>
<dbReference type="Gene3D" id="1.20.5.110">
    <property type="match status" value="1"/>
</dbReference>
<dbReference type="GO" id="GO:0005794">
    <property type="term" value="C:Golgi apparatus"/>
    <property type="evidence" value="ECO:0007669"/>
    <property type="project" value="TreeGrafter"/>
</dbReference>
<dbReference type="GO" id="GO:0048280">
    <property type="term" value="P:vesicle fusion with Golgi apparatus"/>
    <property type="evidence" value="ECO:0007669"/>
    <property type="project" value="TreeGrafter"/>
</dbReference>
<reference evidence="8 9" key="1">
    <citation type="submission" date="2011-02" db="EMBL/GenBank/DDBJ databases">
        <title>The Genome Sequence of Sphaeroforma arctica JP610.</title>
        <authorList>
            <consortium name="The Broad Institute Genome Sequencing Platform"/>
            <person name="Russ C."/>
            <person name="Cuomo C."/>
            <person name="Young S.K."/>
            <person name="Zeng Q."/>
            <person name="Gargeya S."/>
            <person name="Alvarado L."/>
            <person name="Berlin A."/>
            <person name="Chapman S.B."/>
            <person name="Chen Z."/>
            <person name="Freedman E."/>
            <person name="Gellesch M."/>
            <person name="Goldberg J."/>
            <person name="Griggs A."/>
            <person name="Gujja S."/>
            <person name="Heilman E."/>
            <person name="Heiman D."/>
            <person name="Howarth C."/>
            <person name="Mehta T."/>
            <person name="Neiman D."/>
            <person name="Pearson M."/>
            <person name="Roberts A."/>
            <person name="Saif S."/>
            <person name="Shea T."/>
            <person name="Shenoy N."/>
            <person name="Sisk P."/>
            <person name="Stolte C."/>
            <person name="Sykes S."/>
            <person name="White J."/>
            <person name="Yandava C."/>
            <person name="Burger G."/>
            <person name="Gray M.W."/>
            <person name="Holland P.W.H."/>
            <person name="King N."/>
            <person name="Lang F.B.F."/>
            <person name="Roger A.J."/>
            <person name="Ruiz-Trillo I."/>
            <person name="Haas B."/>
            <person name="Nusbaum C."/>
            <person name="Birren B."/>
        </authorList>
    </citation>
    <scope>NUCLEOTIDE SEQUENCE [LARGE SCALE GENOMIC DNA]</scope>
    <source>
        <strain evidence="8 9">JP610</strain>
    </source>
</reference>
<gene>
    <name evidence="8" type="ORF">SARC_01268</name>
</gene>
<accession>A0A0L0GC70</accession>
<evidence type="ECO:0000256" key="6">
    <source>
        <dbReference type="ARBA" id="ARBA00023136"/>
    </source>
</evidence>
<keyword evidence="2" id="KW-0813">Transport</keyword>
<dbReference type="GO" id="GO:0000149">
    <property type="term" value="F:SNARE binding"/>
    <property type="evidence" value="ECO:0007669"/>
    <property type="project" value="TreeGrafter"/>
</dbReference>
<dbReference type="GO" id="GO:0031902">
    <property type="term" value="C:late endosome membrane"/>
    <property type="evidence" value="ECO:0007669"/>
    <property type="project" value="TreeGrafter"/>
</dbReference>